<sequence>MNLNIIGYTIYLLITTFIIIKVGKICYRNGNIYVAQFIPEHEDLCQKTNQILLVGYYLLNIGYCAMTLISWERILSINQLIEVISVKSAIIICSISILHYFNIFILTKYIQKLIH</sequence>
<evidence type="ECO:0000313" key="2">
    <source>
        <dbReference type="EMBL" id="KGD68030.1"/>
    </source>
</evidence>
<dbReference type="RefSeq" id="WP_081932048.1">
    <property type="nucleotide sequence ID" value="NZ_JRHH01000003.1"/>
</dbReference>
<gene>
    <name evidence="2" type="ORF">LG45_06955</name>
</gene>
<proteinExistence type="predicted"/>
<feature type="transmembrane region" description="Helical" evidence="1">
    <location>
        <begin position="83"/>
        <end position="106"/>
    </location>
</feature>
<name>A0A095UZL4_9FLAO</name>
<dbReference type="eggNOG" id="ENOG5032Z3V">
    <property type="taxonomic scope" value="Bacteria"/>
</dbReference>
<reference evidence="2 3" key="1">
    <citation type="submission" date="2014-09" db="EMBL/GenBank/DDBJ databases">
        <title>Whole Genome Shotgun of Flavobacterium aquatile LMG 4008.</title>
        <authorList>
            <person name="Gale A.N."/>
            <person name="Pipes S.E."/>
            <person name="Newman J.D."/>
        </authorList>
    </citation>
    <scope>NUCLEOTIDE SEQUENCE [LARGE SCALE GENOMIC DNA]</scope>
    <source>
        <strain evidence="2 3">LMG 4008</strain>
    </source>
</reference>
<dbReference type="STRING" id="1453498.LG45_06955"/>
<keyword evidence="1" id="KW-0812">Transmembrane</keyword>
<dbReference type="OrthoDB" id="1438492at2"/>
<feature type="transmembrane region" description="Helical" evidence="1">
    <location>
        <begin position="51"/>
        <end position="71"/>
    </location>
</feature>
<keyword evidence="3" id="KW-1185">Reference proteome</keyword>
<dbReference type="Proteomes" id="UP000029554">
    <property type="component" value="Unassembled WGS sequence"/>
</dbReference>
<protein>
    <submittedName>
        <fullName evidence="2">Uncharacterized protein</fullName>
    </submittedName>
</protein>
<evidence type="ECO:0000313" key="3">
    <source>
        <dbReference type="Proteomes" id="UP000029554"/>
    </source>
</evidence>
<comment type="caution">
    <text evidence="2">The sequence shown here is derived from an EMBL/GenBank/DDBJ whole genome shotgun (WGS) entry which is preliminary data.</text>
</comment>
<organism evidence="2 3">
    <name type="scientific">Flavobacterium aquatile LMG 4008 = ATCC 11947</name>
    <dbReference type="NCBI Taxonomy" id="1453498"/>
    <lineage>
        <taxon>Bacteria</taxon>
        <taxon>Pseudomonadati</taxon>
        <taxon>Bacteroidota</taxon>
        <taxon>Flavobacteriia</taxon>
        <taxon>Flavobacteriales</taxon>
        <taxon>Flavobacteriaceae</taxon>
        <taxon>Flavobacterium</taxon>
    </lineage>
</organism>
<accession>A0A095UZL4</accession>
<keyword evidence="1" id="KW-1133">Transmembrane helix</keyword>
<evidence type="ECO:0000256" key="1">
    <source>
        <dbReference type="SAM" id="Phobius"/>
    </source>
</evidence>
<keyword evidence="1" id="KW-0472">Membrane</keyword>
<dbReference type="EMBL" id="JRHH01000003">
    <property type="protein sequence ID" value="KGD68030.1"/>
    <property type="molecule type" value="Genomic_DNA"/>
</dbReference>
<feature type="transmembrane region" description="Helical" evidence="1">
    <location>
        <begin position="6"/>
        <end position="23"/>
    </location>
</feature>
<dbReference type="AlphaFoldDB" id="A0A095UZL4"/>